<dbReference type="InterPro" id="IPR043157">
    <property type="entry name" value="Dynein_AAA1S"/>
</dbReference>
<dbReference type="InterPro" id="IPR041466">
    <property type="entry name" value="Dynein_AAA5_ext"/>
</dbReference>
<dbReference type="InterPro" id="IPR042228">
    <property type="entry name" value="Dynein_linker_3"/>
</dbReference>
<dbReference type="Pfam" id="PF17852">
    <property type="entry name" value="Dynein_AAA_lid"/>
    <property type="match status" value="1"/>
</dbReference>
<dbReference type="Gene3D" id="1.20.58.1120">
    <property type="match status" value="1"/>
</dbReference>
<evidence type="ECO:0000313" key="20">
    <source>
        <dbReference type="EMBL" id="KAJ3260954.1"/>
    </source>
</evidence>
<dbReference type="Gene3D" id="1.10.472.130">
    <property type="match status" value="1"/>
</dbReference>
<dbReference type="InterPro" id="IPR024317">
    <property type="entry name" value="Dynein_heavy_chain_D4_dom"/>
</dbReference>
<dbReference type="GO" id="GO:0005874">
    <property type="term" value="C:microtubule"/>
    <property type="evidence" value="ECO:0007669"/>
    <property type="project" value="UniProtKB-KW"/>
</dbReference>
<dbReference type="CDD" id="cd00009">
    <property type="entry name" value="AAA"/>
    <property type="match status" value="2"/>
</dbReference>
<dbReference type="FunFam" id="1.20.140.100:FF:000002">
    <property type="entry name" value="Cytoplasmic dynein heavy chain 1"/>
    <property type="match status" value="1"/>
</dbReference>
<dbReference type="InterPro" id="IPR003593">
    <property type="entry name" value="AAA+_ATPase"/>
</dbReference>
<organism evidence="20 21">
    <name type="scientific">Boothiomyces macroporosus</name>
    <dbReference type="NCBI Taxonomy" id="261099"/>
    <lineage>
        <taxon>Eukaryota</taxon>
        <taxon>Fungi</taxon>
        <taxon>Fungi incertae sedis</taxon>
        <taxon>Chytridiomycota</taxon>
        <taxon>Chytridiomycota incertae sedis</taxon>
        <taxon>Chytridiomycetes</taxon>
        <taxon>Rhizophydiales</taxon>
        <taxon>Terramycetaceae</taxon>
        <taxon>Boothiomyces</taxon>
    </lineage>
</organism>
<keyword evidence="6" id="KW-0963">Cytoplasm</keyword>
<dbReference type="Pfam" id="PF18199">
    <property type="entry name" value="Dynein_C"/>
    <property type="match status" value="1"/>
</dbReference>
<comment type="similarity">
    <text evidence="3">Belongs to the dynein heavy chain family.</text>
</comment>
<evidence type="ECO:0000256" key="3">
    <source>
        <dbReference type="ARBA" id="ARBA00008887"/>
    </source>
</evidence>
<dbReference type="Gene3D" id="3.20.180.20">
    <property type="entry name" value="Dynein heavy chain, N-terminal domain 2"/>
    <property type="match status" value="1"/>
</dbReference>
<dbReference type="Pfam" id="PF12781">
    <property type="entry name" value="AAA_9"/>
    <property type="match status" value="1"/>
</dbReference>
<evidence type="ECO:0000256" key="1">
    <source>
        <dbReference type="ARBA" id="ARBA00004245"/>
    </source>
</evidence>
<proteinExistence type="inferred from homology"/>
<gene>
    <name evidence="20" type="ORF">HK103_006909</name>
</gene>
<dbReference type="Gene3D" id="1.10.8.720">
    <property type="entry name" value="Region D6 of dynein motor"/>
    <property type="match status" value="1"/>
</dbReference>
<dbReference type="Pfam" id="PF08393">
    <property type="entry name" value="DHC_N2"/>
    <property type="match status" value="1"/>
</dbReference>
<dbReference type="Pfam" id="PF12780">
    <property type="entry name" value="AAA_8"/>
    <property type="match status" value="1"/>
</dbReference>
<dbReference type="PANTHER" id="PTHR46532:SF4">
    <property type="entry name" value="AAA+ ATPASE DOMAIN-CONTAINING PROTEIN"/>
    <property type="match status" value="1"/>
</dbReference>
<dbReference type="FunFam" id="1.10.8.720:FF:000003">
    <property type="entry name" value="Cytoplasmic dynein heavy chain 2"/>
    <property type="match status" value="1"/>
</dbReference>
<keyword evidence="16" id="KW-0966">Cell projection</keyword>
<feature type="coiled-coil region" evidence="18">
    <location>
        <begin position="3187"/>
        <end position="3249"/>
    </location>
</feature>
<dbReference type="SMART" id="SM00382">
    <property type="entry name" value="AAA"/>
    <property type="match status" value="3"/>
</dbReference>
<keyword evidence="8" id="KW-0677">Repeat</keyword>
<dbReference type="FunFam" id="3.40.50.300:FF:000517">
    <property type="entry name" value="Cytoplasmic dynein heavy chain 1"/>
    <property type="match status" value="1"/>
</dbReference>
<dbReference type="InterPro" id="IPR041658">
    <property type="entry name" value="AAA_lid_11"/>
</dbReference>
<feature type="coiled-coil region" evidence="18">
    <location>
        <begin position="2997"/>
        <end position="3031"/>
    </location>
</feature>
<evidence type="ECO:0000256" key="18">
    <source>
        <dbReference type="SAM" id="Coils"/>
    </source>
</evidence>
<dbReference type="FunFam" id="3.20.180.20:FF:000002">
    <property type="entry name" value="Cytoplasmic dynein heavy chain 1"/>
    <property type="match status" value="1"/>
</dbReference>
<evidence type="ECO:0000256" key="5">
    <source>
        <dbReference type="ARBA" id="ARBA00022197"/>
    </source>
</evidence>
<dbReference type="Gene3D" id="1.10.8.710">
    <property type="match status" value="1"/>
</dbReference>
<evidence type="ECO:0000256" key="16">
    <source>
        <dbReference type="ARBA" id="ARBA00023273"/>
    </source>
</evidence>
<dbReference type="InterPro" id="IPR043160">
    <property type="entry name" value="Dynein_C_barrel"/>
</dbReference>
<evidence type="ECO:0000256" key="11">
    <source>
        <dbReference type="ARBA" id="ARBA00023017"/>
    </source>
</evidence>
<dbReference type="InterPro" id="IPR027417">
    <property type="entry name" value="P-loop_NTPase"/>
</dbReference>
<dbReference type="InterPro" id="IPR013602">
    <property type="entry name" value="Dynein_heavy_linker"/>
</dbReference>
<dbReference type="Pfam" id="PF18198">
    <property type="entry name" value="AAA_lid_11"/>
    <property type="match status" value="1"/>
</dbReference>
<reference evidence="20" key="1">
    <citation type="submission" date="2020-05" db="EMBL/GenBank/DDBJ databases">
        <title>Phylogenomic resolution of chytrid fungi.</title>
        <authorList>
            <person name="Stajich J.E."/>
            <person name="Amses K."/>
            <person name="Simmons R."/>
            <person name="Seto K."/>
            <person name="Myers J."/>
            <person name="Bonds A."/>
            <person name="Quandt C.A."/>
            <person name="Barry K."/>
            <person name="Liu P."/>
            <person name="Grigoriev I."/>
            <person name="Longcore J.E."/>
            <person name="James T.Y."/>
        </authorList>
    </citation>
    <scope>NUCLEOTIDE SEQUENCE</scope>
    <source>
        <strain evidence="20">PLAUS21</strain>
    </source>
</reference>
<dbReference type="Gene3D" id="1.10.8.1220">
    <property type="match status" value="1"/>
</dbReference>
<evidence type="ECO:0000256" key="2">
    <source>
        <dbReference type="ARBA" id="ARBA00004522"/>
    </source>
</evidence>
<keyword evidence="10" id="KW-0067">ATP-binding</keyword>
<accession>A0AAD5UN24</accession>
<evidence type="ECO:0000256" key="14">
    <source>
        <dbReference type="ARBA" id="ARBA00023175"/>
    </source>
</evidence>
<evidence type="ECO:0000256" key="7">
    <source>
        <dbReference type="ARBA" id="ARBA00022701"/>
    </source>
</evidence>
<dbReference type="InterPro" id="IPR004273">
    <property type="entry name" value="Dynein_heavy_D6_P-loop"/>
</dbReference>
<dbReference type="GO" id="GO:0007018">
    <property type="term" value="P:microtubule-based movement"/>
    <property type="evidence" value="ECO:0007669"/>
    <property type="project" value="InterPro"/>
</dbReference>
<keyword evidence="21" id="KW-1185">Reference proteome</keyword>
<feature type="domain" description="AAA+ ATPase" evidence="19">
    <location>
        <begin position="2366"/>
        <end position="2515"/>
    </location>
</feature>
<evidence type="ECO:0000313" key="21">
    <source>
        <dbReference type="Proteomes" id="UP001210925"/>
    </source>
</evidence>
<evidence type="ECO:0000256" key="15">
    <source>
        <dbReference type="ARBA" id="ARBA00023212"/>
    </source>
</evidence>
<dbReference type="GO" id="GO:0045505">
    <property type="term" value="F:dynein intermediate chain binding"/>
    <property type="evidence" value="ECO:0007669"/>
    <property type="project" value="InterPro"/>
</dbReference>
<dbReference type="Pfam" id="PF12774">
    <property type="entry name" value="AAA_6"/>
    <property type="match status" value="1"/>
</dbReference>
<keyword evidence="14" id="KW-0505">Motor protein</keyword>
<dbReference type="PANTHER" id="PTHR46532">
    <property type="entry name" value="MALE FERTILITY FACTOR KL5"/>
    <property type="match status" value="1"/>
</dbReference>
<name>A0AAD5UN24_9FUNG</name>
<evidence type="ECO:0000259" key="19">
    <source>
        <dbReference type="SMART" id="SM00382"/>
    </source>
</evidence>
<keyword evidence="11" id="KW-0243">Dynein</keyword>
<evidence type="ECO:0000256" key="10">
    <source>
        <dbReference type="ARBA" id="ARBA00022840"/>
    </source>
</evidence>
<dbReference type="InterPro" id="IPR041228">
    <property type="entry name" value="Dynein_C"/>
</dbReference>
<keyword evidence="13" id="KW-0969">Cilium</keyword>
<dbReference type="InterPro" id="IPR042222">
    <property type="entry name" value="Dynein_2_N"/>
</dbReference>
<dbReference type="Gene3D" id="3.40.50.300">
    <property type="entry name" value="P-loop containing nucleotide triphosphate hydrolases"/>
    <property type="match status" value="5"/>
</dbReference>
<dbReference type="InterPro" id="IPR054354">
    <property type="entry name" value="DYNC2H1-like_lid"/>
</dbReference>
<dbReference type="EMBL" id="JADGKB010000008">
    <property type="protein sequence ID" value="KAJ3260954.1"/>
    <property type="molecule type" value="Genomic_DNA"/>
</dbReference>
<dbReference type="Pfam" id="PF12777">
    <property type="entry name" value="MT"/>
    <property type="match status" value="1"/>
</dbReference>
<evidence type="ECO:0000256" key="8">
    <source>
        <dbReference type="ARBA" id="ARBA00022737"/>
    </source>
</evidence>
<dbReference type="Gene3D" id="1.20.920.30">
    <property type="match status" value="1"/>
</dbReference>
<comment type="subunit">
    <text evidence="4">Consists of at least two heavy chains and a number of intermediate and light chains.</text>
</comment>
<evidence type="ECO:0000256" key="6">
    <source>
        <dbReference type="ARBA" id="ARBA00022490"/>
    </source>
</evidence>
<dbReference type="Gene3D" id="3.10.490.20">
    <property type="match status" value="1"/>
</dbReference>
<dbReference type="InterPro" id="IPR042219">
    <property type="entry name" value="AAA_lid_11_sf"/>
</dbReference>
<dbReference type="GO" id="GO:0005858">
    <property type="term" value="C:axonemal dynein complex"/>
    <property type="evidence" value="ECO:0007669"/>
    <property type="project" value="TreeGrafter"/>
</dbReference>
<dbReference type="Gene3D" id="1.20.920.20">
    <property type="match status" value="1"/>
</dbReference>
<feature type="domain" description="AAA+ ATPase" evidence="19">
    <location>
        <begin position="1719"/>
        <end position="1853"/>
    </location>
</feature>
<evidence type="ECO:0000256" key="4">
    <source>
        <dbReference type="ARBA" id="ARBA00011655"/>
    </source>
</evidence>
<keyword evidence="9" id="KW-0547">Nucleotide-binding</keyword>
<dbReference type="InterPro" id="IPR013594">
    <property type="entry name" value="Dynein_heavy_tail"/>
</dbReference>
<dbReference type="FunFam" id="1.10.8.710:FF:000001">
    <property type="entry name" value="Dynein axonemal heavy chain 2"/>
    <property type="match status" value="1"/>
</dbReference>
<sequence>MDFEIYHQYFKLFNPIDQGILMEFLNDQSIKAIYTTNSQTSLKPMPDSVVFIKKKELENDPRNEFLFLNLPNEKELYSYLHYAITPYYVQDKDKQTIKKLAELELSLAQLQQTVNIPEIQLKFNPIIVELAEQKTPFAHLLQDSSFLNAIQKDVKIWINEIHKVTLLENEIIENTRNEIEFWIQMEKHLNMIDSQLNDEKVLLTLEILKQAKRFHATVGFIADTGIKEATEKVSKYNILFKEFPINELLSSTDLQKINESIIAIFSHLNKKIKLAPYPIQKTLLLLEALSRDLNNQLLLVLKQKNLMFLDIHEFKHTIDECKTIFDTWEEYIKEFYSIGREVIRKRVEKLIPVKVESYHQMLEERLDFIANFRIQHDQLSTTLKKISSEKHDLGISDSTELVLKALDHIKQIDILDLSDQGTISWQFAQQNYNSSIAQVESLIISNLKDLLGTCKTANDMFRIFSKFNALFVRPKIRGAIHEYQSQLIEKVKDDLKELHVKFMKRYENSQDAQLTRIRDLPSLSGHLMWIKMIERQLNELMKKVEYILGKGWEQYQEGQKLYNEQMAFLKQLDTTPLFNSWLKEEMNRAFIGGRIFTITKNRLLNRLELGINFDSKSISVFKEVRNLMNMGYSVPIQIQNVALDSKKVYPFAVSLNESLRIYQKCLISVEKVGILVGEYHLKVQTLIQKGIQLQWDYFINTYEQNNQGRYVQFVTEFSTAVFQFQDKINLALTKTNEIDSLILELEDCKYDQLVLSVIVDKIQKNVDLLAFESFSNLNEWVVGLDSKIEAVLLNRLSQAVKNWNLGNIEFEEQLVYTIQMRNQTIYLNPPLESAKAMWTRKFQSVLSVVTLLPRIKIFSFEKQTQKTFNLVSKLDPKDLVKAFEHIDSLYNDLSLYVDKWLQYQSLWDLEPQTVFDTLSDNLDKWSNTLLDVKRVRSTFDTSETRQEFKGLIVDYGNVQQKVNVQYDTWQRDLINKFSSILGQKMQQFYAELKNYRESLEKNLAYATTHDLVSFLLLIQELSNESASFDQKMKQFYSGQRILERQRYKFPPDWLYYDQINGEHSAFKEILERKTRLIQDQIEPLKEKIIQEDQTTNDQIATLLEDWNNLKPLGDQDPSAALKTLKEFEQKFTSTNKTFEILSKAKKALEIKAFTSSSLAPAIAEHFDLKKVWENLELVWNQVLSIQEVSWFSEECWQVKGMIEKILENMKSMPNQLRQYLAFQSMQQKINGLLSKHLRMLPLKSESLRERHWLRINSILSIEKTNSLKVGTLWQVNFEKKEKQVEEIISLAQGEMALEEYLKQIKAVWSQYSLEFTNFQNKCRLVKGWDELFTKCQDHLAALGAMKNSVHYKAFKDEAMLLEDNLSKILTLLDLWINVQRQWVYIQGIFSGNQEIKQILPLESNRFVSIDAEFMTMMRKVYKSPLIMEVILIPNIQQSMARLGELLSGIQRSLGDYLERERSNFSRFYFVADEDLLEILGNSKDLDRIQPHLKKIFPAISRVLTDEDTQNIIGVASPEAEIINFANPVNRANCRVYEWLTKIEDETRKALYSSFESSMKSHRKMNLEELEKWIDRYPAQILILASQCKWTESTELAIKSGKLKELLDQIADVIALLAQFVVMDLNFINRKKCESLITEMVHQRDVTRSLIQCNVSSLTDFAWLSNMRFYWMESKVEVRIASAAFTYGFDYLGVYDRLVQTPLTDRCYLTLAQALDNKLGGSPFGPAGTGKTESVKAMAAQLGRQCLVFCCDENFDFQSMGRIFIGLCKVGVWGCFDEFNRLEEKILSAVSQQIQSIQVGLKTSREIELVGKTLQVNQSTGVFITMNPGYAGRSSLPDNLTSLFRGISMTVPDRLLIAQVMLFSQGFVEAESLASKAIPFFEICSEQLSDQQHYDFGLRALKSVLVSAGRIQRNNRNSKEVNVVEEEVLVQSIKDTVFPKLIKEDAALAETLLRDIFSKAQINEISATRLSLELKECCKQLMLVPDEYWLEKVLQLHSIQEINHGVMVVGKSGTGKSAAWKTLLKALEKIEGKETHHYIIDPKAISKDKLYGWMDSTTREWTDGIFTKIIRKVLADDRGESAKRYWIVFDGDVDPEWVENLNSVLDDNKMLTLPNGERLPLPPNVRIMFEVQDLDQATPATVSRCGMVWFPESMITVNMLSNRYLKTLEHVPVDELPETPDIDLSKLKFSEISLSQRQIVELLKPLFAPGSILELSIEFAQTLSHVMEFTVIRGMQNLFSLLNSTIKSVLEYDSTHLDFPLLPEQLEGYILKSFYLHLGWSFGGDVNDTERSKLAEFLNRSGSVHIGTDGFSVFDYDIEIQSPEYVSWKSMVPVIEIDRQNITRQDIVVPTLDTLRHEKILYSWLSEHKSVILCGPPGSGKTMTLLSSLRKLPEIDVIPINFSSETNCETIIRTLEVNGQYKKSANGEVFIPKNPGRWLVLFCDEINLPKKDKYGTQKAISLIRQMIEQKGFWRSDRVWVTIERVQVIGACNPPTDPGRVVLSNRFLRHCPVVFVGYPEQSSLITIYSTFTRAALKAHPALRGYAEALTNAMVEFYSNSKLQFTADTHSHYIFSPRELTRWIRGIYEIIKSLEFISIEELVRIWAHEGIRLFQDRLVDESEKDWSDDLMQRTAVQNFPGVDIAVALAKPILFSNFISKDYESTESSALSDYIKARLQVFYEEEVDVQLVLFDNALEHILRIDRVFHQVQGHLLLIGISGSGKSTLTRFVAWMNGISVFQPAMHSKYSITDFDDDLRAVLKRSGCKGEKICFIIDEANVMDSSFLERINTLLANAEIPGLFEGDEFTSLMTACKEVSIREGLAIDNHDELYAWFTKQVAKNLHVIFTMNPPEGDLSNKATTSPALFNRCVLDWMGDWNSQAFYQVANEFTELIDLDQNFTCPGNFQPFYAGIVKPFTLRSVLLDACIFVHHCSKQVNHTLSVKKQKTHIFLTPRQYIDFVTNFCKIYQEKRSQLEDRQRHLIVGLERLRETLVKVGELGASLEEKKKELEIKTAQANEKLKKMVEDQQEAENNRAASVEIQKSLEAKNLQIAERKKIVVADLEKAEPAVIEAQQSVSNIKKQHLTEVRSMQNPPAVVKMTMEAVCILLGNKVDSWKSVIAVLRKDDFISSIVSYDTSKLPQKIRDEIASNYLNDPNFNFETVNRASKACGPLVQWVIAQVSFASILEKVEPLRAEVQQLEESANETKAKALEMENLIAKLENSINLYKDEYAVLISEVHNLKKEMEGVKERVGRSLSVVENLSSERERWTESRETFGLQMETLIGDSLIAAAFLSYAGYFDQTLRFQLIASWKSKLDESGIKYNEQLSIYAYLSTAEQRNNWVVNSLPADDLCMENAVILERSQRYPLIIDPSNQALAFLKSLYKTKNILITSFRDVSFLKNLESALRFGSPIIIQDAEDYDPILNPILNKQIWKSGGRNLCKLGKKEIDFSSTFMLFLVTKNPSIKFIPDICSRVTFVNFTVTPGSLTVQCLDKFLKSARPDIEKKRKDLLKAQGEFQLRLHVLEKELLASLNESKSNILDDDVVMNSLENLKKEASEILEKVSQTSQVLLDVDAVTSLYKPLAQKCSSLFFCIDQLHNLQFFYEFSLEFFFEIVDGILNSASIPKDRLDTLERKIFANVYEYVSFALRQEDLPVFALLISRIKSENGIKNDEWEYLTTGHDLVHSKYDTEVEKLIGHKLATRIDQLSNISVFDKLPGDIIQNIDIWMNLLGEKSPEIDMLSVLSSTAFGNDCLTLGLCNPFQRLLMTHCLRPDRFAESVNVFLKSIFDNSFTLDNSDKKLSTLLEEKPHKGDRIKPTILFNYKGYDVSHKVEALASTEGKHLISVAMGSAESVQSADSAIAQAIKQGSWVLVRNAHLSLHWLGTLEKKVVLNQAPQFKLFITCEVHPGISVNLLRSSNIMIFEPPAGVRSCIRDSLGSISQKHLQGPVEKQRALFMLSWVHAVILERTRYLPIGWTKNYDFNDSDFDIAVKILDTWFAFASNGRSNIAPETIPWEALRKLLSQNVYGGKIDRSVDQKMLETLLDQFMHPNIFNTDFKLVEGLNGEAILVTPDGVKINEFMNWVSTLQETQPPNWIGLSQDADLLLKQKKTQEVLHKLRTLDGILENSFANKEDMQWRTTLKSKIVGWLELIPNVIGTFRSDVKDSVSRYFRNEFNSAKKLHQTISSDLELLLQVLNGSIPTHWLTYDSPFKSLQGFLNEVSLKFKQSIEIAKAGNPIDFKIWIGGLFDPRAFLTATRQYTSKVSGISLENLHLNCGFEKKPDCAAFEIINLKMEGADLVNGKLQLKEEVNQFSLGSLFIYWSSSTSNGDVSIPVYTNSLRQRVLFDLKINHPQAYDIIKRSVAVIA</sequence>
<dbReference type="Pfam" id="PF12775">
    <property type="entry name" value="AAA_7"/>
    <property type="match status" value="1"/>
</dbReference>
<dbReference type="InterPro" id="IPR024743">
    <property type="entry name" value="Dynein_HC_stalk"/>
</dbReference>
<dbReference type="GO" id="GO:0008104">
    <property type="term" value="P:intracellular protein localization"/>
    <property type="evidence" value="ECO:0007669"/>
    <property type="project" value="UniProtKB-ARBA"/>
</dbReference>
<dbReference type="GO" id="GO:0008569">
    <property type="term" value="F:minus-end-directed microtubule motor activity"/>
    <property type="evidence" value="ECO:0007669"/>
    <property type="project" value="InterPro"/>
</dbReference>
<dbReference type="GO" id="GO:0060170">
    <property type="term" value="C:ciliary membrane"/>
    <property type="evidence" value="ECO:0007669"/>
    <property type="project" value="UniProtKB-SubCell"/>
</dbReference>
<evidence type="ECO:0000256" key="9">
    <source>
        <dbReference type="ARBA" id="ARBA00022741"/>
    </source>
</evidence>
<dbReference type="Gene3D" id="1.20.1270.280">
    <property type="match status" value="1"/>
</dbReference>
<dbReference type="Pfam" id="PF08385">
    <property type="entry name" value="DHC_N1"/>
    <property type="match status" value="1"/>
</dbReference>
<protein>
    <recommendedName>
        <fullName evidence="5">Dynein heavy chain, cytoplasmic</fullName>
    </recommendedName>
    <alternativeName>
        <fullName evidence="17">Dynein heavy chain, cytosolic</fullName>
    </alternativeName>
</protein>
<dbReference type="Gene3D" id="1.20.140.100">
    <property type="entry name" value="Dynein heavy chain, N-terminal domain 2"/>
    <property type="match status" value="1"/>
</dbReference>
<dbReference type="FunFam" id="1.10.287.2620:FF:000001">
    <property type="entry name" value="Cytoplasmic dynein heavy chain 1"/>
    <property type="match status" value="1"/>
</dbReference>
<dbReference type="FunFam" id="3.40.50.300:FF:000122">
    <property type="entry name" value="Cytoplasmic dynein 1 heavy chain"/>
    <property type="match status" value="1"/>
</dbReference>
<dbReference type="GO" id="GO:0060271">
    <property type="term" value="P:cilium assembly"/>
    <property type="evidence" value="ECO:0007669"/>
    <property type="project" value="UniProtKB-ARBA"/>
</dbReference>
<dbReference type="Gene3D" id="1.10.287.2620">
    <property type="match status" value="1"/>
</dbReference>
<comment type="caution">
    <text evidence="20">The sequence shown here is derived from an EMBL/GenBank/DDBJ whole genome shotgun (WGS) entry which is preliminary data.</text>
</comment>
<dbReference type="Proteomes" id="UP001210925">
    <property type="component" value="Unassembled WGS sequence"/>
</dbReference>
<keyword evidence="7" id="KW-0493">Microtubule</keyword>
<dbReference type="InterPro" id="IPR026983">
    <property type="entry name" value="DHC"/>
</dbReference>
<dbReference type="Gene3D" id="6.10.140.1060">
    <property type="match status" value="1"/>
</dbReference>
<dbReference type="GO" id="GO:0005524">
    <property type="term" value="F:ATP binding"/>
    <property type="evidence" value="ECO:0007669"/>
    <property type="project" value="UniProtKB-KW"/>
</dbReference>
<dbReference type="FunFam" id="3.40.50.300:FF:000071">
    <property type="entry name" value="Cytoplasmic dynein heavy chain 1"/>
    <property type="match status" value="1"/>
</dbReference>
<keyword evidence="15" id="KW-0206">Cytoskeleton</keyword>
<evidence type="ECO:0000256" key="13">
    <source>
        <dbReference type="ARBA" id="ARBA00023069"/>
    </source>
</evidence>
<feature type="domain" description="AAA+ ATPase" evidence="19">
    <location>
        <begin position="2707"/>
        <end position="2873"/>
    </location>
</feature>
<dbReference type="Pfam" id="PF22597">
    <property type="entry name" value="DYN_lid"/>
    <property type="match status" value="1"/>
</dbReference>
<evidence type="ECO:0000256" key="17">
    <source>
        <dbReference type="ARBA" id="ARBA00033439"/>
    </source>
</evidence>
<dbReference type="InterPro" id="IPR035706">
    <property type="entry name" value="AAA_9"/>
</dbReference>
<dbReference type="Pfam" id="PF03028">
    <property type="entry name" value="Dynein_heavy"/>
    <property type="match status" value="1"/>
</dbReference>
<dbReference type="FunFam" id="1.20.920.20:FF:000002">
    <property type="entry name" value="Cytoplasmic dynein 1 heavy chain"/>
    <property type="match status" value="1"/>
</dbReference>
<comment type="subcellular location">
    <subcellularLocation>
        <location evidence="2">Cell projection</location>
        <location evidence="2">Cilium membrane</location>
        <topology evidence="2">Peripheral membrane protein</topology>
        <orientation evidence="2">Cytoplasmic side</orientation>
    </subcellularLocation>
    <subcellularLocation>
        <location evidence="1">Cytoplasm</location>
        <location evidence="1">Cytoskeleton</location>
    </subcellularLocation>
</comment>
<keyword evidence="12 18" id="KW-0175">Coiled coil</keyword>
<dbReference type="SUPFAM" id="SSF52540">
    <property type="entry name" value="P-loop containing nucleoside triphosphate hydrolases"/>
    <property type="match status" value="4"/>
</dbReference>
<dbReference type="GO" id="GO:0051959">
    <property type="term" value="F:dynein light intermediate chain binding"/>
    <property type="evidence" value="ECO:0007669"/>
    <property type="project" value="InterPro"/>
</dbReference>
<dbReference type="InterPro" id="IPR035699">
    <property type="entry name" value="AAA_6"/>
</dbReference>
<evidence type="ECO:0000256" key="12">
    <source>
        <dbReference type="ARBA" id="ARBA00023054"/>
    </source>
</evidence>